<protein>
    <submittedName>
        <fullName evidence="1">Uncharacterized protein</fullName>
    </submittedName>
</protein>
<dbReference type="Proteomes" id="UP000297613">
    <property type="component" value="Unassembled WGS sequence"/>
</dbReference>
<comment type="caution">
    <text evidence="1">The sequence shown here is derived from an EMBL/GenBank/DDBJ whole genome shotgun (WGS) entry which is preliminary data.</text>
</comment>
<dbReference type="AlphaFoldDB" id="A0A6N4QU44"/>
<dbReference type="EMBL" id="RQGM01000077">
    <property type="protein sequence ID" value="TGL79047.1"/>
    <property type="molecule type" value="Genomic_DNA"/>
</dbReference>
<dbReference type="RefSeq" id="WP_135570309.1">
    <property type="nucleotide sequence ID" value="NZ_RQGK01000058.1"/>
</dbReference>
<reference evidence="1 2" key="1">
    <citation type="journal article" date="2019" name="PLoS Negl. Trop. Dis.">
        <title>Revisiting the worldwide diversity of Leptospira species in the environment.</title>
        <authorList>
            <person name="Vincent A.T."/>
            <person name="Schiettekatte O."/>
            <person name="Bourhy P."/>
            <person name="Veyrier F.J."/>
            <person name="Picardeau M."/>
        </authorList>
    </citation>
    <scope>NUCLEOTIDE SEQUENCE [LARGE SCALE GENOMIC DNA]</scope>
    <source>
        <strain evidence="1 2">201702445</strain>
    </source>
</reference>
<proteinExistence type="predicted"/>
<name>A0A6N4QU44_9LEPT</name>
<sequence>MMRTASFRGRSILFLLSFAFCFVIFYPNRSLFAEDVRENPSCPPAVRGNLVLNLHLFCKGKKIEILTANLNKDKIRILGIEKESKRSTTVKIEISEKEFGRIFSGSMEYRLVERSSGPGLYCQSYVKTYRIPKRYERCVRTIEIPDPQLE</sequence>
<evidence type="ECO:0000313" key="2">
    <source>
        <dbReference type="Proteomes" id="UP000297613"/>
    </source>
</evidence>
<evidence type="ECO:0000313" key="1">
    <source>
        <dbReference type="EMBL" id="TGL79047.1"/>
    </source>
</evidence>
<organism evidence="1 2">
    <name type="scientific">Leptospira yasudae</name>
    <dbReference type="NCBI Taxonomy" id="2202201"/>
    <lineage>
        <taxon>Bacteria</taxon>
        <taxon>Pseudomonadati</taxon>
        <taxon>Spirochaetota</taxon>
        <taxon>Spirochaetia</taxon>
        <taxon>Leptospirales</taxon>
        <taxon>Leptospiraceae</taxon>
        <taxon>Leptospira</taxon>
    </lineage>
</organism>
<accession>A0A6N4QU44</accession>
<gene>
    <name evidence="1" type="ORF">EHQ83_19200</name>
</gene>